<dbReference type="OMA" id="CENVQFS"/>
<evidence type="ECO:0000313" key="8">
    <source>
        <dbReference type="Proteomes" id="UP000006591"/>
    </source>
</evidence>
<feature type="domain" description="TF-B3" evidence="6">
    <location>
        <begin position="136"/>
        <end position="190"/>
    </location>
</feature>
<evidence type="ECO:0000256" key="2">
    <source>
        <dbReference type="ARBA" id="ARBA00023015"/>
    </source>
</evidence>
<dbReference type="InterPro" id="IPR015300">
    <property type="entry name" value="DNA-bd_pseudobarrel_sf"/>
</dbReference>
<reference evidence="7" key="1">
    <citation type="submission" date="2015-04" db="UniProtKB">
        <authorList>
            <consortium name="EnsemblPlants"/>
        </authorList>
    </citation>
    <scope>IDENTIFICATION</scope>
    <source>
        <strain evidence="7">SL10</strain>
    </source>
</reference>
<evidence type="ECO:0000256" key="1">
    <source>
        <dbReference type="ARBA" id="ARBA00004123"/>
    </source>
</evidence>
<dbReference type="InterPro" id="IPR003340">
    <property type="entry name" value="B3_DNA-bd"/>
</dbReference>
<dbReference type="Gramene" id="ONIVA03G04550.1">
    <property type="protein sequence ID" value="ONIVA03G04550.1"/>
    <property type="gene ID" value="ONIVA03G04550"/>
</dbReference>
<evidence type="ECO:0000256" key="4">
    <source>
        <dbReference type="ARBA" id="ARBA00023163"/>
    </source>
</evidence>
<comment type="subcellular location">
    <subcellularLocation>
        <location evidence="1">Nucleus</location>
    </subcellularLocation>
</comment>
<accession>A0A0E0GH75</accession>
<dbReference type="EnsemblPlants" id="ONIVA03G04550.1">
    <property type="protein sequence ID" value="ONIVA03G04550.1"/>
    <property type="gene ID" value="ONIVA03G04550"/>
</dbReference>
<evidence type="ECO:0000256" key="5">
    <source>
        <dbReference type="ARBA" id="ARBA00023242"/>
    </source>
</evidence>
<evidence type="ECO:0000313" key="7">
    <source>
        <dbReference type="EnsemblPlants" id="ONIVA03G04550.1"/>
    </source>
</evidence>
<dbReference type="PROSITE" id="PS50863">
    <property type="entry name" value="B3"/>
    <property type="match status" value="1"/>
</dbReference>
<keyword evidence="2" id="KW-0805">Transcription regulation</keyword>
<dbReference type="Pfam" id="PF02362">
    <property type="entry name" value="B3"/>
    <property type="match status" value="1"/>
</dbReference>
<evidence type="ECO:0000259" key="6">
    <source>
        <dbReference type="PROSITE" id="PS50863"/>
    </source>
</evidence>
<proteinExistence type="predicted"/>
<name>A0A0E0GH75_ORYNI</name>
<dbReference type="eggNOG" id="ENOG502R4SG">
    <property type="taxonomic scope" value="Eukaryota"/>
</dbReference>
<dbReference type="GO" id="GO:0005634">
    <property type="term" value="C:nucleus"/>
    <property type="evidence" value="ECO:0007669"/>
    <property type="project" value="UniProtKB-SubCell"/>
</dbReference>
<reference evidence="7" key="2">
    <citation type="submission" date="2018-04" db="EMBL/GenBank/DDBJ databases">
        <title>OnivRS2 (Oryza nivara Reference Sequence Version 2).</title>
        <authorList>
            <person name="Zhang J."/>
            <person name="Kudrna D."/>
            <person name="Lee S."/>
            <person name="Talag J."/>
            <person name="Rajasekar S."/>
            <person name="Welchert J."/>
            <person name="Hsing Y.-I."/>
            <person name="Wing R.A."/>
        </authorList>
    </citation>
    <scope>NUCLEOTIDE SEQUENCE [LARGE SCALE GENOMIC DNA]</scope>
    <source>
        <strain evidence="7">SL10</strain>
    </source>
</reference>
<keyword evidence="8" id="KW-1185">Reference proteome</keyword>
<dbReference type="GO" id="GO:0003677">
    <property type="term" value="F:DNA binding"/>
    <property type="evidence" value="ECO:0007669"/>
    <property type="project" value="UniProtKB-KW"/>
</dbReference>
<dbReference type="AlphaFoldDB" id="A0A0E0GH75"/>
<organism evidence="7">
    <name type="scientific">Oryza nivara</name>
    <name type="common">Indian wild rice</name>
    <name type="synonym">Oryza sativa f. spontanea</name>
    <dbReference type="NCBI Taxonomy" id="4536"/>
    <lineage>
        <taxon>Eukaryota</taxon>
        <taxon>Viridiplantae</taxon>
        <taxon>Streptophyta</taxon>
        <taxon>Embryophyta</taxon>
        <taxon>Tracheophyta</taxon>
        <taxon>Spermatophyta</taxon>
        <taxon>Magnoliopsida</taxon>
        <taxon>Liliopsida</taxon>
        <taxon>Poales</taxon>
        <taxon>Poaceae</taxon>
        <taxon>BOP clade</taxon>
        <taxon>Oryzoideae</taxon>
        <taxon>Oryzeae</taxon>
        <taxon>Oryzinae</taxon>
        <taxon>Oryza</taxon>
    </lineage>
</organism>
<protein>
    <recommendedName>
        <fullName evidence="6">TF-B3 domain-containing protein</fullName>
    </recommendedName>
</protein>
<keyword evidence="4" id="KW-0804">Transcription</keyword>
<dbReference type="SUPFAM" id="SSF101936">
    <property type="entry name" value="DNA-binding pseudobarrel domain"/>
    <property type="match status" value="1"/>
</dbReference>
<sequence>MEGGQAVLGTAGASAARRCGRLHGCRRARGGTASSEQCSVPTRVAEVSCGQYGPRTFSGFDKYCWYGNDVTLTKSMHLQIAHVAAVNFAEDSTLRVHCQENPYDQCENVQFSERYINKYIGSPIDDLMVSMAGTTQSYQMRLKRSKDSRAMLTTGWNQLIDAKAFDEGDVCLFHFKEVDDVLVLKITQLRHFFGMHYNYPKY</sequence>
<dbReference type="Proteomes" id="UP000006591">
    <property type="component" value="Chromosome 3"/>
</dbReference>
<dbReference type="CDD" id="cd10017">
    <property type="entry name" value="B3_DNA"/>
    <property type="match status" value="1"/>
</dbReference>
<dbReference type="Gene3D" id="2.40.330.10">
    <property type="entry name" value="DNA-binding pseudobarrel domain"/>
    <property type="match status" value="1"/>
</dbReference>
<evidence type="ECO:0000256" key="3">
    <source>
        <dbReference type="ARBA" id="ARBA00023125"/>
    </source>
</evidence>
<keyword evidence="3" id="KW-0238">DNA-binding</keyword>
<keyword evidence="5" id="KW-0539">Nucleus</keyword>